<dbReference type="PANTHER" id="PTHR47545">
    <property type="entry name" value="MULTIFUNCTIONAL CCA PROTEIN"/>
    <property type="match status" value="1"/>
</dbReference>
<dbReference type="InterPro" id="IPR027417">
    <property type="entry name" value="P-loop_NTPase"/>
</dbReference>
<evidence type="ECO:0000256" key="1">
    <source>
        <dbReference type="ARBA" id="ARBA00022741"/>
    </source>
</evidence>
<dbReference type="Pfam" id="PF13671">
    <property type="entry name" value="AAA_33"/>
    <property type="match status" value="1"/>
</dbReference>
<comment type="caution">
    <text evidence="3">The sequence shown here is derived from an EMBL/GenBank/DDBJ whole genome shotgun (WGS) entry which is preliminary data.</text>
</comment>
<gene>
    <name evidence="3" type="ORF">C3B51_20150</name>
</gene>
<dbReference type="AlphaFoldDB" id="A0A4Q7E0N1"/>
<dbReference type="Proteomes" id="UP000292345">
    <property type="component" value="Unassembled WGS sequence"/>
</dbReference>
<evidence type="ECO:0000313" key="4">
    <source>
        <dbReference type="Proteomes" id="UP000292345"/>
    </source>
</evidence>
<name>A0A4Q7E0N1_9GAMM</name>
<dbReference type="InterPro" id="IPR003607">
    <property type="entry name" value="HD/PDEase_dom"/>
</dbReference>
<accession>A0A4Q7E0N1</accession>
<dbReference type="InterPro" id="IPR006674">
    <property type="entry name" value="HD_domain"/>
</dbReference>
<proteinExistence type="predicted"/>
<evidence type="ECO:0000259" key="2">
    <source>
        <dbReference type="Pfam" id="PF01966"/>
    </source>
</evidence>
<dbReference type="SUPFAM" id="SSF109604">
    <property type="entry name" value="HD-domain/PDEase-like"/>
    <property type="match status" value="1"/>
</dbReference>
<evidence type="ECO:0000313" key="3">
    <source>
        <dbReference type="EMBL" id="RZM74068.1"/>
    </source>
</evidence>
<dbReference type="GO" id="GO:0000166">
    <property type="term" value="F:nucleotide binding"/>
    <property type="evidence" value="ECO:0007669"/>
    <property type="project" value="UniProtKB-KW"/>
</dbReference>
<dbReference type="RefSeq" id="WP_130246196.1">
    <property type="nucleotide sequence ID" value="NZ_PPUZ01000070.1"/>
</dbReference>
<dbReference type="EMBL" id="PPUZ01000070">
    <property type="protein sequence ID" value="RZM74068.1"/>
    <property type="molecule type" value="Genomic_DNA"/>
</dbReference>
<dbReference type="InterPro" id="IPR050124">
    <property type="entry name" value="tRNA_CCA-adding_enzyme"/>
</dbReference>
<keyword evidence="1" id="KW-0547">Nucleotide-binding</keyword>
<sequence length="422" mass="47916">MDQTQLWLNSLMDDLTPSFAECTRVLGRFLPLLYEFEKTEQDEQWHGEGNVAIHTDMVLNALYQLFDNRAAHITGQQRQILILAALLHDIAKPITTKRKEISGVERVVAPRHEEIGASYLATRLGQLPLSQNCIGQVIALVGYHQVPKLLVVKNADYAAYLHLALNADMALLYWLEVADMQGRVCPDLPQQLELLELFRMFAKEYGLWEQGNVEQALLAQFQVKKNPLQQMYLNGYAISQLANGQISMIEEAIAKNYLPCQHYAHLYVMCGVSGSGKSTWIDKHLSGYEIVSLDEIRTELNGKRSCQKNQGRIMQTAKSRLKAALGKKHNVVWDATNIRQDFREMICQLGLQYGALITIVAFQLSETALRTNNRNRRHVVPDEVLTSQIARFQWPARTEGHRMLVIGDQGIELSRAGCFREL</sequence>
<organism evidence="3 4">
    <name type="scientific">Pseudoalteromonas rubra</name>
    <dbReference type="NCBI Taxonomy" id="43658"/>
    <lineage>
        <taxon>Bacteria</taxon>
        <taxon>Pseudomonadati</taxon>
        <taxon>Pseudomonadota</taxon>
        <taxon>Gammaproteobacteria</taxon>
        <taxon>Alteromonadales</taxon>
        <taxon>Pseudoalteromonadaceae</taxon>
        <taxon>Pseudoalteromonas</taxon>
    </lineage>
</organism>
<dbReference type="CDD" id="cd00077">
    <property type="entry name" value="HDc"/>
    <property type="match status" value="1"/>
</dbReference>
<dbReference type="Gene3D" id="3.40.50.300">
    <property type="entry name" value="P-loop containing nucleotide triphosphate hydrolases"/>
    <property type="match status" value="1"/>
</dbReference>
<feature type="domain" description="HD" evidence="2">
    <location>
        <begin position="52"/>
        <end position="149"/>
    </location>
</feature>
<dbReference type="Gene3D" id="1.10.3210.10">
    <property type="entry name" value="Hypothetical protein af1432"/>
    <property type="match status" value="1"/>
</dbReference>
<protein>
    <recommendedName>
        <fullName evidence="2">HD domain-containing protein</fullName>
    </recommendedName>
</protein>
<dbReference type="Pfam" id="PF01966">
    <property type="entry name" value="HD"/>
    <property type="match status" value="1"/>
</dbReference>
<dbReference type="PANTHER" id="PTHR47545:SF1">
    <property type="entry name" value="MULTIFUNCTIONAL CCA PROTEIN"/>
    <property type="match status" value="1"/>
</dbReference>
<dbReference type="SUPFAM" id="SSF52540">
    <property type="entry name" value="P-loop containing nucleoside triphosphate hydrolases"/>
    <property type="match status" value="1"/>
</dbReference>
<reference evidence="3 4" key="1">
    <citation type="submission" date="2018-01" db="EMBL/GenBank/DDBJ databases">
        <title>Co-occurrence of chitin degradation, pigmentation and bioactivity in marine Pseudoalteromonas.</title>
        <authorList>
            <person name="Paulsen S."/>
            <person name="Gram L."/>
            <person name="Machado H."/>
        </authorList>
    </citation>
    <scope>NUCLEOTIDE SEQUENCE [LARGE SCALE GENOMIC DNA]</scope>
    <source>
        <strain evidence="3 4">S1946</strain>
    </source>
</reference>